<keyword evidence="3" id="KW-1185">Reference proteome</keyword>
<protein>
    <recommendedName>
        <fullName evidence="1">Aminotransferase class I/classII large domain-containing protein</fullName>
    </recommendedName>
</protein>
<dbReference type="Gene3D" id="3.40.640.10">
    <property type="entry name" value="Type I PLP-dependent aspartate aminotransferase-like (Major domain)"/>
    <property type="match status" value="1"/>
</dbReference>
<dbReference type="PANTHER" id="PTHR45744">
    <property type="entry name" value="TYROSINE AMINOTRANSFERASE"/>
    <property type="match status" value="1"/>
</dbReference>
<dbReference type="InterPro" id="IPR015424">
    <property type="entry name" value="PyrdxlP-dep_Trfase"/>
</dbReference>
<accession>A0A8T0X506</accession>
<dbReference type="EMBL" id="CM029038">
    <property type="protein sequence ID" value="KAG2650659.1"/>
    <property type="molecule type" value="Genomic_DNA"/>
</dbReference>
<dbReference type="CDD" id="cd00609">
    <property type="entry name" value="AAT_like"/>
    <property type="match status" value="1"/>
</dbReference>
<evidence type="ECO:0000313" key="3">
    <source>
        <dbReference type="Proteomes" id="UP000823388"/>
    </source>
</evidence>
<evidence type="ECO:0000259" key="1">
    <source>
        <dbReference type="Pfam" id="PF00155"/>
    </source>
</evidence>
<comment type="caution">
    <text evidence="2">The sequence shown here is derived from an EMBL/GenBank/DDBJ whole genome shotgun (WGS) entry which is preliminary data.</text>
</comment>
<dbReference type="GO" id="GO:0030170">
    <property type="term" value="F:pyridoxal phosphate binding"/>
    <property type="evidence" value="ECO:0007669"/>
    <property type="project" value="InterPro"/>
</dbReference>
<sequence>MEGRPWSICRQFAGAPLATAGSMSIRAVLDRVFSAVDASGPRPVLAIGNGDPTASACFRPPLEAEEAVVEALRSRKHNGYSRSVGVLPARRAVAEYLSRDLPYQLSPDDIYLTAGCCQAIDVMISILAQPGSNILLPKPGFPLYESRTMFSNLEARHFNLIPDRGWEADLESVEALADENTVAMVIVNPSNPCGSVYSHDHLAKIAEIARKLGIIIIADEV</sequence>
<dbReference type="Gene3D" id="3.90.1150.10">
    <property type="entry name" value="Aspartate Aminotransferase, domain 1"/>
    <property type="match status" value="1"/>
</dbReference>
<feature type="domain" description="Aminotransferase class I/classII large" evidence="1">
    <location>
        <begin position="47"/>
        <end position="221"/>
    </location>
</feature>
<dbReference type="Pfam" id="PF00155">
    <property type="entry name" value="Aminotran_1_2"/>
    <property type="match status" value="1"/>
</dbReference>
<dbReference type="InterPro" id="IPR015422">
    <property type="entry name" value="PyrdxlP-dep_Trfase_small"/>
</dbReference>
<name>A0A8T0X506_PANVG</name>
<organism evidence="2 3">
    <name type="scientific">Panicum virgatum</name>
    <name type="common">Blackwell switchgrass</name>
    <dbReference type="NCBI Taxonomy" id="38727"/>
    <lineage>
        <taxon>Eukaryota</taxon>
        <taxon>Viridiplantae</taxon>
        <taxon>Streptophyta</taxon>
        <taxon>Embryophyta</taxon>
        <taxon>Tracheophyta</taxon>
        <taxon>Spermatophyta</taxon>
        <taxon>Magnoliopsida</taxon>
        <taxon>Liliopsida</taxon>
        <taxon>Poales</taxon>
        <taxon>Poaceae</taxon>
        <taxon>PACMAD clade</taxon>
        <taxon>Panicoideae</taxon>
        <taxon>Panicodae</taxon>
        <taxon>Paniceae</taxon>
        <taxon>Panicinae</taxon>
        <taxon>Panicum</taxon>
        <taxon>Panicum sect. Hiantes</taxon>
    </lineage>
</organism>
<proteinExistence type="predicted"/>
<dbReference type="AlphaFoldDB" id="A0A8T0X506"/>
<evidence type="ECO:0000313" key="2">
    <source>
        <dbReference type="EMBL" id="KAG2650659.1"/>
    </source>
</evidence>
<dbReference type="GO" id="GO:0006572">
    <property type="term" value="P:L-tyrosine catabolic process"/>
    <property type="evidence" value="ECO:0007669"/>
    <property type="project" value="TreeGrafter"/>
</dbReference>
<dbReference type="SUPFAM" id="SSF53383">
    <property type="entry name" value="PLP-dependent transferases"/>
    <property type="match status" value="1"/>
</dbReference>
<dbReference type="InterPro" id="IPR004839">
    <property type="entry name" value="Aminotransferase_I/II_large"/>
</dbReference>
<dbReference type="PANTHER" id="PTHR45744:SF18">
    <property type="entry name" value="NICOTIANAMINE AMINOTRANSFERASE HOMOLOG"/>
    <property type="match status" value="1"/>
</dbReference>
<dbReference type="GO" id="GO:0004838">
    <property type="term" value="F:L-tyrosine-2-oxoglutarate transaminase activity"/>
    <property type="evidence" value="ECO:0007669"/>
    <property type="project" value="TreeGrafter"/>
</dbReference>
<gene>
    <name evidence="2" type="ORF">PVAP13_1NG198000</name>
</gene>
<dbReference type="InterPro" id="IPR015421">
    <property type="entry name" value="PyrdxlP-dep_Trfase_major"/>
</dbReference>
<dbReference type="Proteomes" id="UP000823388">
    <property type="component" value="Chromosome 1N"/>
</dbReference>
<reference evidence="2" key="1">
    <citation type="submission" date="2020-05" db="EMBL/GenBank/DDBJ databases">
        <title>WGS assembly of Panicum virgatum.</title>
        <authorList>
            <person name="Lovell J.T."/>
            <person name="Jenkins J."/>
            <person name="Shu S."/>
            <person name="Juenger T.E."/>
            <person name="Schmutz J."/>
        </authorList>
    </citation>
    <scope>NUCLEOTIDE SEQUENCE</scope>
    <source>
        <strain evidence="2">AP13</strain>
    </source>
</reference>